<dbReference type="EMBL" id="DAASYS010000009">
    <property type="protein sequence ID" value="HAE7580905.1"/>
    <property type="molecule type" value="Genomic_DNA"/>
</dbReference>
<proteinExistence type="predicted"/>
<name>A0A736MHD3_SALHO</name>
<protein>
    <submittedName>
        <fullName evidence="1">Uncharacterized protein</fullName>
    </submittedName>
</protein>
<reference evidence="1" key="2">
    <citation type="submission" date="2018-07" db="EMBL/GenBank/DDBJ databases">
        <authorList>
            <consortium name="NCBI Pathogen Detection Project"/>
        </authorList>
    </citation>
    <scope>NUCLEOTIDE SEQUENCE</scope>
    <source>
        <strain evidence="1">166-88</strain>
    </source>
</reference>
<reference evidence="1" key="1">
    <citation type="journal article" date="2018" name="Genome Biol.">
        <title>SKESA: strategic k-mer extension for scrupulous assemblies.</title>
        <authorList>
            <person name="Souvorov A."/>
            <person name="Agarwala R."/>
            <person name="Lipman D.J."/>
        </authorList>
    </citation>
    <scope>NUCLEOTIDE SEQUENCE</scope>
    <source>
        <strain evidence="1">166-88</strain>
    </source>
</reference>
<comment type="caution">
    <text evidence="1">The sequence shown here is derived from an EMBL/GenBank/DDBJ whole genome shotgun (WGS) entry which is preliminary data.</text>
</comment>
<evidence type="ECO:0000313" key="1">
    <source>
        <dbReference type="EMBL" id="HAE7580905.1"/>
    </source>
</evidence>
<gene>
    <name evidence="1" type="ORF">GND75_002484</name>
</gene>
<accession>A0A736MHD3</accession>
<dbReference type="AlphaFoldDB" id="A0A736MHD3"/>
<organism evidence="1">
    <name type="scientific">Salmonella enterica subsp. houtenae serovar 44:z36[z38]:-</name>
    <dbReference type="NCBI Taxonomy" id="1967609"/>
    <lineage>
        <taxon>Bacteria</taxon>
        <taxon>Pseudomonadati</taxon>
        <taxon>Pseudomonadota</taxon>
        <taxon>Gammaproteobacteria</taxon>
        <taxon>Enterobacterales</taxon>
        <taxon>Enterobacteriaceae</taxon>
        <taxon>Salmonella</taxon>
    </lineage>
</organism>
<sequence>MMFEWKDILTPLTTLGAVWLAAHFTLRNEFRKKELEIRAEQLETMSEKCALSLLSMGNYAGYVSYLIDLYLNDIREENPATSHVESEKFSLWYEEASESKWLYDEDLLNWCSHSLRFHRPTDFEKWRNEVEGTRDRICAFFLISRPGQEWKLRLGKSKTLYELDDFSNELKQSCASMKEFRSHLVENIAEDYRKLLRSEPNNLWRLLSHWRTTVCSFFRRPPSPPVS</sequence>